<feature type="region of interest" description="Disordered" evidence="1">
    <location>
        <begin position="1"/>
        <end position="24"/>
    </location>
</feature>
<proteinExistence type="predicted"/>
<accession>A0AAN7ACN6</accession>
<sequence>MGISAEEGDGETVGASQAGETDATSLWVEEQRGLMLRKQFRHPSLPPAEQRLDPCHSPLSEQHPSFELGSTSVQGGGVFQERASREDKQVASMKMLTGCLNLDGSAALLGYYDYAATKITAVAANANGERDRDGDDGDRSLEQMVLISVPGVARAQADLLVLDARSWVPFLRSIDDWLQSRELETGWELWAGARRSCALQKSIPRDGLWQV</sequence>
<protein>
    <submittedName>
        <fullName evidence="2">Uncharacterized protein</fullName>
    </submittedName>
</protein>
<dbReference type="EMBL" id="MU866089">
    <property type="protein sequence ID" value="KAK4181180.1"/>
    <property type="molecule type" value="Genomic_DNA"/>
</dbReference>
<feature type="compositionally biased region" description="Acidic residues" evidence="1">
    <location>
        <begin position="1"/>
        <end position="10"/>
    </location>
</feature>
<feature type="region of interest" description="Disordered" evidence="1">
    <location>
        <begin position="45"/>
        <end position="73"/>
    </location>
</feature>
<evidence type="ECO:0000256" key="1">
    <source>
        <dbReference type="SAM" id="MobiDB-lite"/>
    </source>
</evidence>
<keyword evidence="3" id="KW-1185">Reference proteome</keyword>
<feature type="compositionally biased region" description="Polar residues" evidence="1">
    <location>
        <begin position="59"/>
        <end position="73"/>
    </location>
</feature>
<dbReference type="Proteomes" id="UP001302321">
    <property type="component" value="Unassembled WGS sequence"/>
</dbReference>
<reference evidence="2" key="2">
    <citation type="submission" date="2023-05" db="EMBL/GenBank/DDBJ databases">
        <authorList>
            <consortium name="Lawrence Berkeley National Laboratory"/>
            <person name="Steindorff A."/>
            <person name="Hensen N."/>
            <person name="Bonometti L."/>
            <person name="Westerberg I."/>
            <person name="Brannstrom I.O."/>
            <person name="Guillou S."/>
            <person name="Cros-Aarteil S."/>
            <person name="Calhoun S."/>
            <person name="Haridas S."/>
            <person name="Kuo A."/>
            <person name="Mondo S."/>
            <person name="Pangilinan J."/>
            <person name="Riley R."/>
            <person name="Labutti K."/>
            <person name="Andreopoulos B."/>
            <person name="Lipzen A."/>
            <person name="Chen C."/>
            <person name="Yanf M."/>
            <person name="Daum C."/>
            <person name="Ng V."/>
            <person name="Clum A."/>
            <person name="Ohm R."/>
            <person name="Martin F."/>
            <person name="Silar P."/>
            <person name="Natvig D."/>
            <person name="Lalanne C."/>
            <person name="Gautier V."/>
            <person name="Ament-Velasquez S.L."/>
            <person name="Kruys A."/>
            <person name="Hutchinson M.I."/>
            <person name="Powell A.J."/>
            <person name="Barry K."/>
            <person name="Miller A.N."/>
            <person name="Grigoriev I.V."/>
            <person name="Debuchy R."/>
            <person name="Gladieux P."/>
            <person name="Thoren M.H."/>
            <person name="Johannesson H."/>
        </authorList>
    </citation>
    <scope>NUCLEOTIDE SEQUENCE</scope>
    <source>
        <strain evidence="2">CBS 892.96</strain>
    </source>
</reference>
<evidence type="ECO:0000313" key="3">
    <source>
        <dbReference type="Proteomes" id="UP001302321"/>
    </source>
</evidence>
<evidence type="ECO:0000313" key="2">
    <source>
        <dbReference type="EMBL" id="KAK4181180.1"/>
    </source>
</evidence>
<reference evidence="2" key="1">
    <citation type="journal article" date="2023" name="Mol. Phylogenet. Evol.">
        <title>Genome-scale phylogeny and comparative genomics of the fungal order Sordariales.</title>
        <authorList>
            <person name="Hensen N."/>
            <person name="Bonometti L."/>
            <person name="Westerberg I."/>
            <person name="Brannstrom I.O."/>
            <person name="Guillou S."/>
            <person name="Cros-Aarteil S."/>
            <person name="Calhoun S."/>
            <person name="Haridas S."/>
            <person name="Kuo A."/>
            <person name="Mondo S."/>
            <person name="Pangilinan J."/>
            <person name="Riley R."/>
            <person name="LaButti K."/>
            <person name="Andreopoulos B."/>
            <person name="Lipzen A."/>
            <person name="Chen C."/>
            <person name="Yan M."/>
            <person name="Daum C."/>
            <person name="Ng V."/>
            <person name="Clum A."/>
            <person name="Steindorff A."/>
            <person name="Ohm R.A."/>
            <person name="Martin F."/>
            <person name="Silar P."/>
            <person name="Natvig D.O."/>
            <person name="Lalanne C."/>
            <person name="Gautier V."/>
            <person name="Ament-Velasquez S.L."/>
            <person name="Kruys A."/>
            <person name="Hutchinson M.I."/>
            <person name="Powell A.J."/>
            <person name="Barry K."/>
            <person name="Miller A.N."/>
            <person name="Grigoriev I.V."/>
            <person name="Debuchy R."/>
            <person name="Gladieux P."/>
            <person name="Hiltunen Thoren M."/>
            <person name="Johannesson H."/>
        </authorList>
    </citation>
    <scope>NUCLEOTIDE SEQUENCE</scope>
    <source>
        <strain evidence="2">CBS 892.96</strain>
    </source>
</reference>
<comment type="caution">
    <text evidence="2">The sequence shown here is derived from an EMBL/GenBank/DDBJ whole genome shotgun (WGS) entry which is preliminary data.</text>
</comment>
<gene>
    <name evidence="2" type="ORF">QBC36DRAFT_370053</name>
</gene>
<organism evidence="2 3">
    <name type="scientific">Triangularia setosa</name>
    <dbReference type="NCBI Taxonomy" id="2587417"/>
    <lineage>
        <taxon>Eukaryota</taxon>
        <taxon>Fungi</taxon>
        <taxon>Dikarya</taxon>
        <taxon>Ascomycota</taxon>
        <taxon>Pezizomycotina</taxon>
        <taxon>Sordariomycetes</taxon>
        <taxon>Sordariomycetidae</taxon>
        <taxon>Sordariales</taxon>
        <taxon>Podosporaceae</taxon>
        <taxon>Triangularia</taxon>
    </lineage>
</organism>
<dbReference type="AlphaFoldDB" id="A0AAN7ACN6"/>
<feature type="compositionally biased region" description="Polar residues" evidence="1">
    <location>
        <begin position="14"/>
        <end position="24"/>
    </location>
</feature>
<name>A0AAN7ACN6_9PEZI</name>